<gene>
    <name evidence="2" type="ORF">PAECIP111891_04473</name>
</gene>
<protein>
    <recommendedName>
        <fullName evidence="4">Extracellular solute-binding protein</fullName>
    </recommendedName>
</protein>
<evidence type="ECO:0000313" key="3">
    <source>
        <dbReference type="Proteomes" id="UP000838821"/>
    </source>
</evidence>
<organism evidence="2 3">
    <name type="scientific">Paenibacillus allorhizoplanae</name>
    <dbReference type="NCBI Taxonomy" id="2905648"/>
    <lineage>
        <taxon>Bacteria</taxon>
        <taxon>Bacillati</taxon>
        <taxon>Bacillota</taxon>
        <taxon>Bacilli</taxon>
        <taxon>Bacillales</taxon>
        <taxon>Paenibacillaceae</taxon>
        <taxon>Paenibacillus</taxon>
    </lineage>
</organism>
<accession>A0ABM9CM59</accession>
<dbReference type="PROSITE" id="PS51257">
    <property type="entry name" value="PROKAR_LIPOPROTEIN"/>
    <property type="match status" value="1"/>
</dbReference>
<dbReference type="Gene3D" id="3.40.190.10">
    <property type="entry name" value="Periplasmic binding protein-like II"/>
    <property type="match status" value="2"/>
</dbReference>
<reference evidence="2" key="1">
    <citation type="submission" date="2022-01" db="EMBL/GenBank/DDBJ databases">
        <authorList>
            <person name="Criscuolo A."/>
        </authorList>
    </citation>
    <scope>NUCLEOTIDE SEQUENCE</scope>
    <source>
        <strain evidence="2">CIP111891</strain>
    </source>
</reference>
<dbReference type="RefSeq" id="WP_236290643.1">
    <property type="nucleotide sequence ID" value="NZ_CAKMMW010000015.1"/>
</dbReference>
<feature type="chain" id="PRO_5046532995" description="Extracellular solute-binding protein" evidence="1">
    <location>
        <begin position="21"/>
        <end position="447"/>
    </location>
</feature>
<feature type="signal peptide" evidence="1">
    <location>
        <begin position="1"/>
        <end position="20"/>
    </location>
</feature>
<keyword evidence="3" id="KW-1185">Reference proteome</keyword>
<dbReference type="PANTHER" id="PTHR43649">
    <property type="entry name" value="ARABINOSE-BINDING PROTEIN-RELATED"/>
    <property type="match status" value="1"/>
</dbReference>
<dbReference type="InterPro" id="IPR006059">
    <property type="entry name" value="SBP"/>
</dbReference>
<proteinExistence type="predicted"/>
<dbReference type="EMBL" id="CAKMMW010000015">
    <property type="protein sequence ID" value="CAH1216786.1"/>
    <property type="molecule type" value="Genomic_DNA"/>
</dbReference>
<dbReference type="Pfam" id="PF01547">
    <property type="entry name" value="SBP_bac_1"/>
    <property type="match status" value="1"/>
</dbReference>
<dbReference type="SUPFAM" id="SSF53850">
    <property type="entry name" value="Periplasmic binding protein-like II"/>
    <property type="match status" value="1"/>
</dbReference>
<evidence type="ECO:0000313" key="2">
    <source>
        <dbReference type="EMBL" id="CAH1216786.1"/>
    </source>
</evidence>
<sequence>MLNRALSMVMCFSVILGIAAGCGTKEEVKPTTAISSESAKATEKPTEKPKEVVLLKFLTGKVETVDLVNQMIAKFQTENPGIKVEQEYQKDASNVIKIKFASGDVPDITTVVSQDYIDQGKYLDLSNAAFWSRVLPAVKDLNTDIKTGKQFSAAATVTMGGIFYNKQIFSELGLKEALTWADFKTNLKTIKEKKKGVVPMFLPGKEAWSMGHLIEFMAHGIIKQQYGVYESRKAFINNDGAKLAFDAPGGSMETFAARIMELKNEGLINADALTATYDNEKEDFVAGKAAMFSQGMWVLGDLLKINPDFAKNIGFSPFPALQDGGKPVVLSAEDSKYAITSASKHPEEAKKFLDFLFKAENLKLYSEAIKSPSAFTDVKADWGPLQDQATQALKTGVNIAFTDTPSGFSGDDVGRMVQELIAGKYKTPADFAKTYKETWDKGWKASK</sequence>
<name>A0ABM9CM59_9BACL</name>
<dbReference type="InterPro" id="IPR050490">
    <property type="entry name" value="Bact_solute-bd_prot1"/>
</dbReference>
<comment type="caution">
    <text evidence="2">The sequence shown here is derived from an EMBL/GenBank/DDBJ whole genome shotgun (WGS) entry which is preliminary data.</text>
</comment>
<keyword evidence="1" id="KW-0732">Signal</keyword>
<dbReference type="Proteomes" id="UP000838821">
    <property type="component" value="Unassembled WGS sequence"/>
</dbReference>
<evidence type="ECO:0008006" key="4">
    <source>
        <dbReference type="Google" id="ProtNLM"/>
    </source>
</evidence>
<evidence type="ECO:0000256" key="1">
    <source>
        <dbReference type="SAM" id="SignalP"/>
    </source>
</evidence>